<feature type="region of interest" description="Disordered" evidence="1">
    <location>
        <begin position="38"/>
        <end position="76"/>
    </location>
</feature>
<feature type="compositionally biased region" description="Polar residues" evidence="1">
    <location>
        <begin position="38"/>
        <end position="50"/>
    </location>
</feature>
<dbReference type="Proteomes" id="UP000186601">
    <property type="component" value="Unassembled WGS sequence"/>
</dbReference>
<proteinExistence type="predicted"/>
<name>A0A2R6P018_9APHY</name>
<protein>
    <submittedName>
        <fullName evidence="2">Uncharacterized protein</fullName>
    </submittedName>
</protein>
<gene>
    <name evidence="2" type="ORF">PHLCEN_2v6237</name>
</gene>
<reference evidence="2 3" key="1">
    <citation type="submission" date="2018-02" db="EMBL/GenBank/DDBJ databases">
        <title>Genome sequence of the basidiomycete white-rot fungus Phlebia centrifuga.</title>
        <authorList>
            <person name="Granchi Z."/>
            <person name="Peng M."/>
            <person name="de Vries R.P."/>
            <person name="Hilden K."/>
            <person name="Makela M.R."/>
            <person name="Grigoriev I."/>
            <person name="Riley R."/>
        </authorList>
    </citation>
    <scope>NUCLEOTIDE SEQUENCE [LARGE SCALE GENOMIC DNA]</scope>
    <source>
        <strain evidence="2 3">FBCC195</strain>
    </source>
</reference>
<feature type="compositionally biased region" description="Polar residues" evidence="1">
    <location>
        <begin position="64"/>
        <end position="75"/>
    </location>
</feature>
<accession>A0A2R6P018</accession>
<comment type="caution">
    <text evidence="2">The sequence shown here is derived from an EMBL/GenBank/DDBJ whole genome shotgun (WGS) entry which is preliminary data.</text>
</comment>
<evidence type="ECO:0000313" key="3">
    <source>
        <dbReference type="Proteomes" id="UP000186601"/>
    </source>
</evidence>
<dbReference type="EMBL" id="MLYV02000605">
    <property type="protein sequence ID" value="PSR81865.1"/>
    <property type="molecule type" value="Genomic_DNA"/>
</dbReference>
<evidence type="ECO:0000256" key="1">
    <source>
        <dbReference type="SAM" id="MobiDB-lite"/>
    </source>
</evidence>
<keyword evidence="3" id="KW-1185">Reference proteome</keyword>
<evidence type="ECO:0000313" key="2">
    <source>
        <dbReference type="EMBL" id="PSR81865.1"/>
    </source>
</evidence>
<organism evidence="2 3">
    <name type="scientific">Hermanssonia centrifuga</name>
    <dbReference type="NCBI Taxonomy" id="98765"/>
    <lineage>
        <taxon>Eukaryota</taxon>
        <taxon>Fungi</taxon>
        <taxon>Dikarya</taxon>
        <taxon>Basidiomycota</taxon>
        <taxon>Agaricomycotina</taxon>
        <taxon>Agaricomycetes</taxon>
        <taxon>Polyporales</taxon>
        <taxon>Meruliaceae</taxon>
        <taxon>Hermanssonia</taxon>
    </lineage>
</organism>
<dbReference type="AlphaFoldDB" id="A0A2R6P018"/>
<sequence>MARPAYRIPLTSWGQVCGDGTLRSRSLVSKEIVDSVLNHSAQGQPRTRSAQPAAVGNGGKRVTKSTPHSRTTLNRISFPGSAPMFFLPP</sequence>